<evidence type="ECO:0000256" key="3">
    <source>
        <dbReference type="ARBA" id="ARBA00022827"/>
    </source>
</evidence>
<sequence>MKQIDVLVIGGSAAGIVAATTARSFYPDRKVMLIRKEEKVLVPCGIPYMFGTLGGSEKNVVPDQVLSGAGVDLVVGEAVSIDQEKKTCSLADGSVLQFEKLVLATGSTPVQPGWLPGTDLENVFFIPKNKEYLDNQSIEFESCNKVVVIGGGFIGVEMADELVKAGKDVTIVELLPHVLSLAFDEELAMKAEEALRKRGVKIVSGRKVQKIVGDGKVSAVLLDDGETLDADAVILSVGYQPNSELAKNAGLGVNDLGFIRVNEYMRTENPDIFAVGDCAEKFSFITRTPKRTMLASTSCAEARIAGMNLYKLSTVRSFTGTLSIFCTAIGDEAFGAAGVTENLANERGFEVVTGLFEGIDRHPGSLPDTHVQIVKLIASVDSGIILGGEVYGGSSVGELTNLIGFIIQNRMTVDAVLTSQIGTHPLLTAPPTAYPLIKAAESIARKRIG</sequence>
<dbReference type="KEGG" id="dbk:DGMP_25750"/>
<accession>A0A8D5JMR4</accession>
<keyword evidence="2" id="KW-0285">Flavoprotein</keyword>
<name>A0A8D5JMR4_9BACT</name>
<dbReference type="PANTHER" id="PTHR43429">
    <property type="entry name" value="PYRIDINE NUCLEOTIDE-DISULFIDE OXIDOREDUCTASE DOMAIN-CONTAINING"/>
    <property type="match status" value="1"/>
</dbReference>
<dbReference type="InterPro" id="IPR023753">
    <property type="entry name" value="FAD/NAD-binding_dom"/>
</dbReference>
<dbReference type="AlphaFoldDB" id="A0A8D5JMR4"/>
<organism evidence="9 10">
    <name type="scientific">Desulfomarina profundi</name>
    <dbReference type="NCBI Taxonomy" id="2772557"/>
    <lineage>
        <taxon>Bacteria</taxon>
        <taxon>Pseudomonadati</taxon>
        <taxon>Thermodesulfobacteriota</taxon>
        <taxon>Desulfobulbia</taxon>
        <taxon>Desulfobulbales</taxon>
        <taxon>Desulfobulbaceae</taxon>
        <taxon>Desulfomarina</taxon>
    </lineage>
</organism>
<protein>
    <submittedName>
        <fullName evidence="9">NADH oxidase</fullName>
    </submittedName>
</protein>
<evidence type="ECO:0000256" key="2">
    <source>
        <dbReference type="ARBA" id="ARBA00022630"/>
    </source>
</evidence>
<evidence type="ECO:0000256" key="4">
    <source>
        <dbReference type="ARBA" id="ARBA00023002"/>
    </source>
</evidence>
<dbReference type="EMBL" id="AP024086">
    <property type="protein sequence ID" value="BCL61882.1"/>
    <property type="molecule type" value="Genomic_DNA"/>
</dbReference>
<keyword evidence="4" id="KW-0560">Oxidoreductase</keyword>
<evidence type="ECO:0000313" key="10">
    <source>
        <dbReference type="Proteomes" id="UP000826725"/>
    </source>
</evidence>
<dbReference type="Pfam" id="PF02852">
    <property type="entry name" value="Pyr_redox_dim"/>
    <property type="match status" value="1"/>
</dbReference>
<dbReference type="Proteomes" id="UP000826725">
    <property type="component" value="Chromosome"/>
</dbReference>
<dbReference type="PANTHER" id="PTHR43429:SF1">
    <property type="entry name" value="NAD(P)H SULFUR OXIDOREDUCTASE (COA-DEPENDENT)"/>
    <property type="match status" value="1"/>
</dbReference>
<evidence type="ECO:0000259" key="7">
    <source>
        <dbReference type="Pfam" id="PF02852"/>
    </source>
</evidence>
<dbReference type="GO" id="GO:0016491">
    <property type="term" value="F:oxidoreductase activity"/>
    <property type="evidence" value="ECO:0007669"/>
    <property type="project" value="UniProtKB-KW"/>
</dbReference>
<keyword evidence="3" id="KW-0274">FAD</keyword>
<evidence type="ECO:0000313" key="9">
    <source>
        <dbReference type="EMBL" id="BCL61882.1"/>
    </source>
</evidence>
<dbReference type="RefSeq" id="WP_228854296.1">
    <property type="nucleotide sequence ID" value="NZ_AP024086.1"/>
</dbReference>
<feature type="domain" description="FAD/NAD(P)-binding" evidence="8">
    <location>
        <begin position="5"/>
        <end position="296"/>
    </location>
</feature>
<feature type="transmembrane region" description="Helical" evidence="6">
    <location>
        <begin position="6"/>
        <end position="26"/>
    </location>
</feature>
<feature type="domain" description="Pyridine nucleotide-disulphide oxidoreductase dimerisation" evidence="7">
    <location>
        <begin position="333"/>
        <end position="428"/>
    </location>
</feature>
<reference evidence="9" key="1">
    <citation type="submission" date="2020-09" db="EMBL/GenBank/DDBJ databases">
        <title>Desulfogranum mesoprofundum gen. nov., sp. nov., a novel mesophilic, sulfate-reducing chemolithoautotroph isolated from a deep-sea hydrothermal vent chimney in the Suiyo Seamount.</title>
        <authorList>
            <person name="Hashimoto Y."/>
            <person name="Nakagawa S."/>
        </authorList>
    </citation>
    <scope>NUCLEOTIDE SEQUENCE</scope>
    <source>
        <strain evidence="9">KT2</strain>
    </source>
</reference>
<comment type="cofactor">
    <cofactor evidence="1">
        <name>FAD</name>
        <dbReference type="ChEBI" id="CHEBI:57692"/>
    </cofactor>
</comment>
<keyword evidence="5" id="KW-0676">Redox-active center</keyword>
<gene>
    <name evidence="9" type="ORF">DGMP_25750</name>
</gene>
<keyword evidence="6" id="KW-0812">Transmembrane</keyword>
<proteinExistence type="predicted"/>
<dbReference type="InterPro" id="IPR050260">
    <property type="entry name" value="FAD-bd_OxRdtase"/>
</dbReference>
<keyword evidence="6" id="KW-1133">Transmembrane helix</keyword>
<evidence type="ECO:0000259" key="8">
    <source>
        <dbReference type="Pfam" id="PF07992"/>
    </source>
</evidence>
<evidence type="ECO:0000256" key="5">
    <source>
        <dbReference type="ARBA" id="ARBA00023284"/>
    </source>
</evidence>
<dbReference type="Pfam" id="PF07992">
    <property type="entry name" value="Pyr_redox_2"/>
    <property type="match status" value="1"/>
</dbReference>
<evidence type="ECO:0000256" key="1">
    <source>
        <dbReference type="ARBA" id="ARBA00001974"/>
    </source>
</evidence>
<dbReference type="InterPro" id="IPR004099">
    <property type="entry name" value="Pyr_nucl-diS_OxRdtase_dimer"/>
</dbReference>
<evidence type="ECO:0000256" key="6">
    <source>
        <dbReference type="SAM" id="Phobius"/>
    </source>
</evidence>
<keyword evidence="6" id="KW-0472">Membrane</keyword>
<keyword evidence="10" id="KW-1185">Reference proteome</keyword>